<protein>
    <submittedName>
        <fullName evidence="2">YlbG family protein</fullName>
    </submittedName>
</protein>
<keyword evidence="3" id="KW-1185">Reference proteome</keyword>
<name>A0AA43RM81_9LACT</name>
<proteinExistence type="predicted"/>
<evidence type="ECO:0000313" key="3">
    <source>
        <dbReference type="Proteomes" id="UP001171751"/>
    </source>
</evidence>
<dbReference type="Proteomes" id="UP001171751">
    <property type="component" value="Unassembled WGS sequence"/>
</dbReference>
<dbReference type="InterPro" id="IPR016979">
    <property type="entry name" value="DUF2129"/>
</dbReference>
<keyword evidence="1" id="KW-0963">Cytoplasm</keyword>
<gene>
    <name evidence="2" type="ORF">Q4F26_01075</name>
</gene>
<evidence type="ECO:0000313" key="2">
    <source>
        <dbReference type="EMBL" id="MDO5456913.1"/>
    </source>
</evidence>
<dbReference type="Pfam" id="PF09902">
    <property type="entry name" value="DUF2129"/>
    <property type="match status" value="1"/>
</dbReference>
<comment type="caution">
    <text evidence="2">The sequence shown here is derived from an EMBL/GenBank/DDBJ whole genome shotgun (WGS) entry which is preliminary data.</text>
</comment>
<organism evidence="2 3">
    <name type="scientific">Atopococcus tabaci</name>
    <dbReference type="NCBI Taxonomy" id="269774"/>
    <lineage>
        <taxon>Bacteria</taxon>
        <taxon>Bacillati</taxon>
        <taxon>Bacillota</taxon>
        <taxon>Bacilli</taxon>
        <taxon>Lactobacillales</taxon>
        <taxon>Carnobacteriaceae</taxon>
        <taxon>Atopococcus</taxon>
    </lineage>
</organism>
<reference evidence="2" key="1">
    <citation type="submission" date="2023-07" db="EMBL/GenBank/DDBJ databases">
        <title>Between Cages and Wild: Unraveling the Impact of Captivity on Animal Microbiomes and Antimicrobial Resistance.</title>
        <authorList>
            <person name="Schmartz G.P."/>
            <person name="Rehner J."/>
            <person name="Schuff M.J."/>
            <person name="Becker S.L."/>
            <person name="Kravczyk M."/>
            <person name="Gurevich A."/>
            <person name="Francke R."/>
            <person name="Mueller R."/>
            <person name="Keller V."/>
            <person name="Keller A."/>
        </authorList>
    </citation>
    <scope>NUCLEOTIDE SEQUENCE</scope>
    <source>
        <strain evidence="2">S39M_St_73</strain>
    </source>
</reference>
<dbReference type="EMBL" id="JAUNQW010000002">
    <property type="protein sequence ID" value="MDO5456913.1"/>
    <property type="molecule type" value="Genomic_DNA"/>
</dbReference>
<dbReference type="AlphaFoldDB" id="A0AA43RM81"/>
<evidence type="ECO:0000256" key="1">
    <source>
        <dbReference type="ARBA" id="ARBA00022490"/>
    </source>
</evidence>
<accession>A0AA43RM81</accession>
<dbReference type="PIRSF" id="PIRSF031653">
    <property type="entry name" value="UCP031653"/>
    <property type="match status" value="1"/>
</dbReference>
<sequence>MEIKKREKIYIWLYSFKQFNALKKYGLIHYSSRKMNYVVMYVDEDQLEDVIEQISQLSFVREVQQTPQKEIDLSFEHSLDDWIEEIKKAKKESDYII</sequence>